<dbReference type="EMBL" id="QMDH01000004">
    <property type="protein sequence ID" value="RAZ70861.1"/>
    <property type="molecule type" value="Genomic_DNA"/>
</dbReference>
<organism evidence="1 2">
    <name type="scientific">Enterobacter cloacae</name>
    <dbReference type="NCBI Taxonomy" id="550"/>
    <lineage>
        <taxon>Bacteria</taxon>
        <taxon>Pseudomonadati</taxon>
        <taxon>Pseudomonadota</taxon>
        <taxon>Gammaproteobacteria</taxon>
        <taxon>Enterobacterales</taxon>
        <taxon>Enterobacteriaceae</taxon>
        <taxon>Enterobacter</taxon>
        <taxon>Enterobacter cloacae complex</taxon>
    </lineage>
</organism>
<evidence type="ECO:0000313" key="1">
    <source>
        <dbReference type="EMBL" id="RAZ70861.1"/>
    </source>
</evidence>
<protein>
    <submittedName>
        <fullName evidence="1">Uncharacterized protein</fullName>
    </submittedName>
</protein>
<accession>A0A330GG51</accession>
<evidence type="ECO:0000313" key="2">
    <source>
        <dbReference type="Proteomes" id="UP000251576"/>
    </source>
</evidence>
<name>A0A330GG51_ENTCL</name>
<sequence>MERNAHRLTLHSPAGVILHLTGTMFIDFAQLKARFELGKSGKKRKFTAIYYDATTMQHHQSKQLTSRKTP</sequence>
<gene>
    <name evidence="1" type="ORF">DP202_04125</name>
</gene>
<proteinExistence type="predicted"/>
<comment type="caution">
    <text evidence="1">The sequence shown here is derived from an EMBL/GenBank/DDBJ whole genome shotgun (WGS) entry which is preliminary data.</text>
</comment>
<dbReference type="AlphaFoldDB" id="A0A330GG51"/>
<dbReference type="Proteomes" id="UP000251576">
    <property type="component" value="Unassembled WGS sequence"/>
</dbReference>
<reference evidence="1 2" key="1">
    <citation type="submission" date="2018-06" db="EMBL/GenBank/DDBJ databases">
        <title>ACT-28, a chromosomally-encoded AmpC with carbapenemase activity from Enterobacter kobei.</title>
        <authorList>
            <person name="Jousset A.B."/>
            <person name="Oueslati S."/>
            <person name="Bernabeu S."/>
            <person name="Takissian J."/>
            <person name="Creton E."/>
            <person name="Vogel A."/>
            <person name="Cotellon G."/>
            <person name="Bonnin R.A."/>
            <person name="Dortet L."/>
            <person name="Naas T."/>
        </authorList>
    </citation>
    <scope>NUCLEOTIDE SEQUENCE [LARGE SCALE GENOMIC DNA]</scope>
    <source>
        <strain evidence="1 2">99B3</strain>
    </source>
</reference>